<keyword evidence="3" id="KW-1185">Reference proteome</keyword>
<dbReference type="PANTHER" id="PTHR33606:SF3">
    <property type="entry name" value="PROTEIN YCII"/>
    <property type="match status" value="1"/>
</dbReference>
<reference evidence="2" key="1">
    <citation type="journal article" date="2021" name="Nat. Commun.">
        <title>Genetic determinants of endophytism in the Arabidopsis root mycobiome.</title>
        <authorList>
            <person name="Mesny F."/>
            <person name="Miyauchi S."/>
            <person name="Thiergart T."/>
            <person name="Pickel B."/>
            <person name="Atanasova L."/>
            <person name="Karlsson M."/>
            <person name="Huettel B."/>
            <person name="Barry K.W."/>
            <person name="Haridas S."/>
            <person name="Chen C."/>
            <person name="Bauer D."/>
            <person name="Andreopoulos W."/>
            <person name="Pangilinan J."/>
            <person name="LaButti K."/>
            <person name="Riley R."/>
            <person name="Lipzen A."/>
            <person name="Clum A."/>
            <person name="Drula E."/>
            <person name="Henrissat B."/>
            <person name="Kohler A."/>
            <person name="Grigoriev I.V."/>
            <person name="Martin F.M."/>
            <person name="Hacquard S."/>
        </authorList>
    </citation>
    <scope>NUCLEOTIDE SEQUENCE</scope>
    <source>
        <strain evidence="2">MPI-CAGE-AT-0021</strain>
    </source>
</reference>
<protein>
    <recommendedName>
        <fullName evidence="1">YCII-related domain-containing protein</fullName>
    </recommendedName>
</protein>
<name>A0A9P9ERN6_9HYPO</name>
<comment type="caution">
    <text evidence="2">The sequence shown here is derived from an EMBL/GenBank/DDBJ whole genome shotgun (WGS) entry which is preliminary data.</text>
</comment>
<dbReference type="Gene3D" id="3.30.70.1060">
    <property type="entry name" value="Dimeric alpha+beta barrel"/>
    <property type="match status" value="1"/>
</dbReference>
<dbReference type="Pfam" id="PF03795">
    <property type="entry name" value="YCII"/>
    <property type="match status" value="1"/>
</dbReference>
<feature type="domain" description="YCII-related" evidence="1">
    <location>
        <begin position="40"/>
        <end position="124"/>
    </location>
</feature>
<evidence type="ECO:0000313" key="3">
    <source>
        <dbReference type="Proteomes" id="UP000717696"/>
    </source>
</evidence>
<organism evidence="2 3">
    <name type="scientific">Dactylonectria estremocensis</name>
    <dbReference type="NCBI Taxonomy" id="1079267"/>
    <lineage>
        <taxon>Eukaryota</taxon>
        <taxon>Fungi</taxon>
        <taxon>Dikarya</taxon>
        <taxon>Ascomycota</taxon>
        <taxon>Pezizomycotina</taxon>
        <taxon>Sordariomycetes</taxon>
        <taxon>Hypocreomycetidae</taxon>
        <taxon>Hypocreales</taxon>
        <taxon>Nectriaceae</taxon>
        <taxon>Dactylonectria</taxon>
    </lineage>
</organism>
<dbReference type="InterPro" id="IPR051807">
    <property type="entry name" value="Sec-metab_biosynth-assoc"/>
</dbReference>
<evidence type="ECO:0000259" key="1">
    <source>
        <dbReference type="Pfam" id="PF03795"/>
    </source>
</evidence>
<dbReference type="SUPFAM" id="SSF54909">
    <property type="entry name" value="Dimeric alpha+beta barrel"/>
    <property type="match status" value="1"/>
</dbReference>
<evidence type="ECO:0000313" key="2">
    <source>
        <dbReference type="EMBL" id="KAH7142882.1"/>
    </source>
</evidence>
<accession>A0A9P9ERN6</accession>
<dbReference type="InterPro" id="IPR005545">
    <property type="entry name" value="YCII"/>
</dbReference>
<dbReference type="InterPro" id="IPR011008">
    <property type="entry name" value="Dimeric_a/b-barrel"/>
</dbReference>
<dbReference type="AlphaFoldDB" id="A0A9P9ERN6"/>
<dbReference type="PANTHER" id="PTHR33606">
    <property type="entry name" value="PROTEIN YCII"/>
    <property type="match status" value="1"/>
</dbReference>
<dbReference type="EMBL" id="JAGMUU010000011">
    <property type="protein sequence ID" value="KAH7142882.1"/>
    <property type="molecule type" value="Genomic_DNA"/>
</dbReference>
<gene>
    <name evidence="2" type="ORF">B0J13DRAFT_51382</name>
</gene>
<proteinExistence type="predicted"/>
<dbReference type="Proteomes" id="UP000717696">
    <property type="component" value="Unassembled WGS sequence"/>
</dbReference>
<dbReference type="OrthoDB" id="5519740at2759"/>
<sequence>MPVYALRSIIRPALSSQAPLSAVYRHSWRTMATSTRKKEWLAILPDNPNVLGIRKKVKGDHYEGIKPLIASGTLPAGGAIFEKHPVDGEPALFKGSVVVYAAESVEQVREIIRNDVYAISGVWDIEKAQIIPYVPAVREPLSK</sequence>